<name>Q3A966_CARHZ</name>
<protein>
    <submittedName>
        <fullName evidence="1">Uncharacterized protein</fullName>
    </submittedName>
</protein>
<dbReference type="STRING" id="246194.CHY_2525"/>
<gene>
    <name evidence="1" type="ordered locus">CHY_2525</name>
</gene>
<sequence>MRGGKDREREDQLNIPFWFQKWVYAQNKFFKEGKFRRWQN</sequence>
<keyword evidence="2" id="KW-1185">Reference proteome</keyword>
<dbReference type="InParanoid" id="Q3A966"/>
<accession>Q3A966</accession>
<proteinExistence type="predicted"/>
<dbReference type="Proteomes" id="UP000002706">
    <property type="component" value="Chromosome"/>
</dbReference>
<dbReference type="KEGG" id="chy:CHY_2525"/>
<evidence type="ECO:0000313" key="1">
    <source>
        <dbReference type="EMBL" id="ABB14237.1"/>
    </source>
</evidence>
<dbReference type="HOGENOM" id="CLU_3286768_0_0_9"/>
<reference evidence="1 2" key="1">
    <citation type="journal article" date="2005" name="PLoS Genet.">
        <title>Life in hot carbon monoxide: the complete genome sequence of Carboxydothermus hydrogenoformans Z-2901.</title>
        <authorList>
            <person name="Wu M."/>
            <person name="Ren Q."/>
            <person name="Durkin A.S."/>
            <person name="Daugherty S.C."/>
            <person name="Brinkac L.M."/>
            <person name="Dodson R.J."/>
            <person name="Madupu R."/>
            <person name="Sullivan S.A."/>
            <person name="Kolonay J.F."/>
            <person name="Haft D.H."/>
            <person name="Nelson W.C."/>
            <person name="Tallon L.J."/>
            <person name="Jones K.M."/>
            <person name="Ulrich L.E."/>
            <person name="Gonzalez J.M."/>
            <person name="Zhulin I.B."/>
            <person name="Robb F.T."/>
            <person name="Eisen J.A."/>
        </authorList>
    </citation>
    <scope>NUCLEOTIDE SEQUENCE [LARGE SCALE GENOMIC DNA]</scope>
    <source>
        <strain evidence="2">ATCC BAA-161 / DSM 6008 / Z-2901</strain>
    </source>
</reference>
<organism evidence="1 2">
    <name type="scientific">Carboxydothermus hydrogenoformans (strain ATCC BAA-161 / DSM 6008 / Z-2901)</name>
    <dbReference type="NCBI Taxonomy" id="246194"/>
    <lineage>
        <taxon>Bacteria</taxon>
        <taxon>Bacillati</taxon>
        <taxon>Bacillota</taxon>
        <taxon>Clostridia</taxon>
        <taxon>Thermoanaerobacterales</taxon>
        <taxon>Thermoanaerobacteraceae</taxon>
        <taxon>Carboxydothermus</taxon>
    </lineage>
</organism>
<dbReference type="EMBL" id="CP000141">
    <property type="protein sequence ID" value="ABB14237.1"/>
    <property type="molecule type" value="Genomic_DNA"/>
</dbReference>
<dbReference type="AlphaFoldDB" id="Q3A966"/>
<evidence type="ECO:0000313" key="2">
    <source>
        <dbReference type="Proteomes" id="UP000002706"/>
    </source>
</evidence>